<dbReference type="PRINTS" id="PR00450">
    <property type="entry name" value="RECOVERIN"/>
</dbReference>
<evidence type="ECO:0000256" key="4">
    <source>
        <dbReference type="SAM" id="MobiDB-lite"/>
    </source>
</evidence>
<feature type="domain" description="EF-hand" evidence="6">
    <location>
        <begin position="470"/>
        <end position="505"/>
    </location>
</feature>
<dbReference type="InterPro" id="IPR029065">
    <property type="entry name" value="Enolase_C-like"/>
</dbReference>
<dbReference type="PROSITE" id="PS50086">
    <property type="entry name" value="TBC_RABGAP"/>
    <property type="match status" value="1"/>
</dbReference>
<keyword evidence="3" id="KW-0106">Calcium</keyword>
<evidence type="ECO:0000259" key="6">
    <source>
        <dbReference type="PROSITE" id="PS50222"/>
    </source>
</evidence>
<feature type="compositionally biased region" description="Low complexity" evidence="4">
    <location>
        <begin position="684"/>
        <end position="693"/>
    </location>
</feature>
<feature type="domain" description="Rab-GAP TBC" evidence="5">
    <location>
        <begin position="84"/>
        <end position="335"/>
    </location>
</feature>
<evidence type="ECO:0000313" key="7">
    <source>
        <dbReference type="EMBL" id="EGC33168.1"/>
    </source>
</evidence>
<reference evidence="8" key="1">
    <citation type="journal article" date="2011" name="Genome Biol.">
        <title>Comparative genomics of the social amoebae Dictyostelium discoideum and Dictyostelium purpureum.</title>
        <authorList>
            <consortium name="US DOE Joint Genome Institute (JGI-PGF)"/>
            <person name="Sucgang R."/>
            <person name="Kuo A."/>
            <person name="Tian X."/>
            <person name="Salerno W."/>
            <person name="Parikh A."/>
            <person name="Feasley C.L."/>
            <person name="Dalin E."/>
            <person name="Tu H."/>
            <person name="Huang E."/>
            <person name="Barry K."/>
            <person name="Lindquist E."/>
            <person name="Shapiro H."/>
            <person name="Bruce D."/>
            <person name="Schmutz J."/>
            <person name="Salamov A."/>
            <person name="Fey P."/>
            <person name="Gaudet P."/>
            <person name="Anjard C."/>
            <person name="Babu M.M."/>
            <person name="Basu S."/>
            <person name="Bushmanova Y."/>
            <person name="van der Wel H."/>
            <person name="Katoh-Kurasawa M."/>
            <person name="Dinh C."/>
            <person name="Coutinho P.M."/>
            <person name="Saito T."/>
            <person name="Elias M."/>
            <person name="Schaap P."/>
            <person name="Kay R.R."/>
            <person name="Henrissat B."/>
            <person name="Eichinger L."/>
            <person name="Rivero F."/>
            <person name="Putnam N.H."/>
            <person name="West C.M."/>
            <person name="Loomis W.F."/>
            <person name="Chisholm R.L."/>
            <person name="Shaulsky G."/>
            <person name="Strassmann J.E."/>
            <person name="Queller D.C."/>
            <person name="Kuspa A."/>
            <person name="Grigoriev I.V."/>
        </authorList>
    </citation>
    <scope>NUCLEOTIDE SEQUENCE [LARGE SCALE GENOMIC DNA]</scope>
    <source>
        <strain evidence="8">QSDP1</strain>
    </source>
</reference>
<protein>
    <recommendedName>
        <fullName evidence="9">Rab-GAP TBC domain-containing protein</fullName>
    </recommendedName>
</protein>
<gene>
    <name evidence="7" type="ORF">DICPUDRAFT_154788</name>
</gene>
<dbReference type="GO" id="GO:0005509">
    <property type="term" value="F:calcium ion binding"/>
    <property type="evidence" value="ECO:0007669"/>
    <property type="project" value="InterPro"/>
</dbReference>
<dbReference type="RefSeq" id="XP_003290288.1">
    <property type="nucleotide sequence ID" value="XM_003290240.1"/>
</dbReference>
<feature type="compositionally biased region" description="Low complexity" evidence="4">
    <location>
        <begin position="622"/>
        <end position="641"/>
    </location>
</feature>
<dbReference type="Gene3D" id="1.10.8.270">
    <property type="entry name" value="putative rabgap domain of human tbc1 domain family member 14 like domains"/>
    <property type="match status" value="1"/>
</dbReference>
<keyword evidence="2" id="KW-0479">Metal-binding</keyword>
<dbReference type="GeneID" id="10504653"/>
<dbReference type="SUPFAM" id="SSF54826">
    <property type="entry name" value="Enolase N-terminal domain-like"/>
    <property type="match status" value="1"/>
</dbReference>
<evidence type="ECO:0008006" key="9">
    <source>
        <dbReference type="Google" id="ProtNLM"/>
    </source>
</evidence>
<accession>F0ZS95</accession>
<name>F0ZS95_DICPU</name>
<keyword evidence="8" id="KW-1185">Reference proteome</keyword>
<dbReference type="eggNOG" id="KOG4347">
    <property type="taxonomic scope" value="Eukaryota"/>
</dbReference>
<proteinExistence type="inferred from homology"/>
<dbReference type="PROSITE" id="PS00018">
    <property type="entry name" value="EF_HAND_1"/>
    <property type="match status" value="1"/>
</dbReference>
<dbReference type="PANTHER" id="PTHR48080:SF3">
    <property type="entry name" value="ENOLASE SUPERFAMILY MEMBER DDB_G0284701"/>
    <property type="match status" value="1"/>
</dbReference>
<evidence type="ECO:0000256" key="1">
    <source>
        <dbReference type="ARBA" id="ARBA00008031"/>
    </source>
</evidence>
<dbReference type="InterPro" id="IPR034593">
    <property type="entry name" value="DgoD-like"/>
</dbReference>
<feature type="compositionally biased region" description="Basic and acidic residues" evidence="4">
    <location>
        <begin position="804"/>
        <end position="813"/>
    </location>
</feature>
<dbReference type="Pfam" id="PF00566">
    <property type="entry name" value="RabGAP-TBC"/>
    <property type="match status" value="1"/>
</dbReference>
<dbReference type="GO" id="GO:0016854">
    <property type="term" value="F:racemase and epimerase activity"/>
    <property type="evidence" value="ECO:0000318"/>
    <property type="project" value="GO_Central"/>
</dbReference>
<dbReference type="Gene3D" id="3.30.390.10">
    <property type="entry name" value="Enolase-like, N-terminal domain"/>
    <property type="match status" value="1"/>
</dbReference>
<dbReference type="SMART" id="SM00164">
    <property type="entry name" value="TBC"/>
    <property type="match status" value="1"/>
</dbReference>
<feature type="region of interest" description="Disordered" evidence="4">
    <location>
        <begin position="804"/>
        <end position="847"/>
    </location>
</feature>
<dbReference type="AlphaFoldDB" id="F0ZS95"/>
<evidence type="ECO:0000259" key="5">
    <source>
        <dbReference type="PROSITE" id="PS50086"/>
    </source>
</evidence>
<feature type="compositionally biased region" description="Polar residues" evidence="4">
    <location>
        <begin position="725"/>
        <end position="737"/>
    </location>
</feature>
<dbReference type="Gene3D" id="1.10.238.10">
    <property type="entry name" value="EF-hand"/>
    <property type="match status" value="1"/>
</dbReference>
<feature type="compositionally biased region" description="Basic and acidic residues" evidence="4">
    <location>
        <begin position="820"/>
        <end position="829"/>
    </location>
</feature>
<organism evidence="7 8">
    <name type="scientific">Dictyostelium purpureum</name>
    <name type="common">Slime mold</name>
    <dbReference type="NCBI Taxonomy" id="5786"/>
    <lineage>
        <taxon>Eukaryota</taxon>
        <taxon>Amoebozoa</taxon>
        <taxon>Evosea</taxon>
        <taxon>Eumycetozoa</taxon>
        <taxon>Dictyostelia</taxon>
        <taxon>Dictyosteliales</taxon>
        <taxon>Dictyosteliaceae</taxon>
        <taxon>Dictyostelium</taxon>
    </lineage>
</organism>
<dbReference type="Pfam" id="PF13378">
    <property type="entry name" value="MR_MLE_C"/>
    <property type="match status" value="1"/>
</dbReference>
<feature type="compositionally biased region" description="Low complexity" evidence="4">
    <location>
        <begin position="742"/>
        <end position="754"/>
    </location>
</feature>
<dbReference type="VEuPathDB" id="AmoebaDB:DICPUDRAFT_154788"/>
<evidence type="ECO:0000313" key="8">
    <source>
        <dbReference type="Proteomes" id="UP000001064"/>
    </source>
</evidence>
<dbReference type="SUPFAM" id="SSF47923">
    <property type="entry name" value="Ypt/Rab-GAP domain of gyp1p"/>
    <property type="match status" value="2"/>
</dbReference>
<dbReference type="GO" id="GO:0006518">
    <property type="term" value="P:peptide metabolic process"/>
    <property type="evidence" value="ECO:0000318"/>
    <property type="project" value="GO_Central"/>
</dbReference>
<dbReference type="Gene3D" id="1.10.472.80">
    <property type="entry name" value="Ypt/Rab-GAP domain of gyp1p, domain 3"/>
    <property type="match status" value="1"/>
</dbReference>
<dbReference type="InterPro" id="IPR002048">
    <property type="entry name" value="EF_hand_dom"/>
</dbReference>
<dbReference type="InterPro" id="IPR035969">
    <property type="entry name" value="Rab-GAP_TBC_sf"/>
</dbReference>
<sequence length="1249" mass="143676">MNTFEEDIDQIDSDIYVDLYGFEYKYSEDSELIEELKLQKKLEEDRFEEWTHYIQSTCISEDEIFRYIKRHSGEESFKEILSHGIHPKFRKEIWTIFLDSFNLDFKKGYYWSLLKNQEENYNGEDNSSPHSSAPLTTALEISRASSYNDLSTLNSPTNLSVISSSTDSLKDDDSLYNKSNSITFIRYKHEILSDLERTFPTHPKSLDPDFKEKLKRILFVFSETNPNVGYCQSLNYITFFLLMIIENEEQVFWCLSYITDQLLVEYYNKTMLGSQVDQSVLLDLLEEIFPELNSHLNSIGAVIPVLSMEWFLCLFTVSLPSQATLIIWDNFFVRGSRVLLEIALGLIEMNMNQLMNAKNHIQVTEILSNKPFNPELFKTIQNSYKRIGVVLSKKRIQDLKLKHWEITKKQVKEKEEQKDLRHLLKITKFDIQKLKELKEEFDFLSVDGTGIGFLQFQQLILRFLPDWNNCENSLLFKMFKRIDKDEDNLLDFKELVEALSVLSHGNIDQKLKFIFKLFAIEYKDFITRNELRNLIDHVHFIYFEPYLKDYPDEIKGEYLKKKEDFLISVKEKSSFQDLKQIAYENPLIIESFRISTSSPTLTSSNGAGGSGGGAVNISGYSSTGTSTHSALKSSNSSSNLADQGNSNTEKNSSNKRRSDSFHLLNLEGQTHLAIKKEQQKKQEQLQQQQMLQQKQKEKEKLEKHRLKLKLEQEKHQREKEEKDQPQLQDKNLKSPTKNIDKNNNNNSSNNNNSNTTPQSSPLKKSNSDDYSYGSSILKKLEPIKKIIDNSNSVTNVFKKSGEVYEKKDQKKDLTQPPQQIKEKEADKPSTSEQSDQDQPPPPLGDSCLIITAHSVTTKRNNVLINISVDGVDGYGECGLPPKKPLCYLADFNNIENYYNQWIKEVDEKQKSLKQDQDFFYDSFKKLPKEYFEKLRDKNTTYSVVDQAYQFLFECLDECSENTKDYSYASRCAIEMALLDGWGKTLKLPIYKMANLVASEPKPFYYTVSMCPTMEEILDSTDFGSKYTSFLKIKLDQDVEKGMNIINHVKDYLKKHNKPIAKISVDANSSWTPQVARLYLEKLEPMADIISMVEQPFPIETLKSTSGAAPLESELNEWVSIKKEYQDKGFLIFADESICTEKDLDSLVQLVHGVNIKLEKTGGIRYAISTLLKAKEMGLKTWIGSMVASSLDVSAAAHLLCSLSDFGGDLDGGLLIDDETQLFKNDAFDLVDNGLIKINPNHYGVGVTKK</sequence>
<feature type="compositionally biased region" description="Polar residues" evidence="4">
    <location>
        <begin position="642"/>
        <end position="651"/>
    </location>
</feature>
<dbReference type="InterPro" id="IPR036849">
    <property type="entry name" value="Enolase-like_C_sf"/>
</dbReference>
<dbReference type="SUPFAM" id="SSF47473">
    <property type="entry name" value="EF-hand"/>
    <property type="match status" value="1"/>
</dbReference>
<comment type="similarity">
    <text evidence="1">Belongs to the mandelate racemase/muconate lactonizing enzyme family.</text>
</comment>
<evidence type="ECO:0000256" key="2">
    <source>
        <dbReference type="ARBA" id="ARBA00022723"/>
    </source>
</evidence>
<dbReference type="InterPro" id="IPR000195">
    <property type="entry name" value="Rab-GAP-TBC_dom"/>
</dbReference>
<dbReference type="InParanoid" id="F0ZS95"/>
<dbReference type="OrthoDB" id="294251at2759"/>
<dbReference type="EMBL" id="GL871154">
    <property type="protein sequence ID" value="EGC33168.1"/>
    <property type="molecule type" value="Genomic_DNA"/>
</dbReference>
<dbReference type="OMA" id="ITFFLLM"/>
<dbReference type="KEGG" id="dpp:DICPUDRAFT_154788"/>
<dbReference type="PANTHER" id="PTHR48080">
    <property type="entry name" value="D-GALACTONATE DEHYDRATASE-RELATED"/>
    <property type="match status" value="1"/>
</dbReference>
<feature type="compositionally biased region" description="Polar residues" evidence="4">
    <location>
        <begin position="755"/>
        <end position="771"/>
    </location>
</feature>
<dbReference type="Proteomes" id="UP000001064">
    <property type="component" value="Unassembled WGS sequence"/>
</dbReference>
<dbReference type="Gene3D" id="3.20.20.120">
    <property type="entry name" value="Enolase-like C-terminal domain"/>
    <property type="match status" value="1"/>
</dbReference>
<feature type="region of interest" description="Disordered" evidence="4">
    <location>
        <begin position="675"/>
        <end position="771"/>
    </location>
</feature>
<dbReference type="PROSITE" id="PS50222">
    <property type="entry name" value="EF_HAND_2"/>
    <property type="match status" value="1"/>
</dbReference>
<dbReference type="SUPFAM" id="SSF51604">
    <property type="entry name" value="Enolase C-terminal domain-like"/>
    <property type="match status" value="1"/>
</dbReference>
<feature type="compositionally biased region" description="Basic and acidic residues" evidence="4">
    <location>
        <begin position="694"/>
        <end position="724"/>
    </location>
</feature>
<feature type="region of interest" description="Disordered" evidence="4">
    <location>
        <begin position="622"/>
        <end position="657"/>
    </location>
</feature>
<dbReference type="InterPro" id="IPR029017">
    <property type="entry name" value="Enolase-like_N"/>
</dbReference>
<evidence type="ECO:0000256" key="3">
    <source>
        <dbReference type="ARBA" id="ARBA00022837"/>
    </source>
</evidence>
<dbReference type="InterPro" id="IPR011992">
    <property type="entry name" value="EF-hand-dom_pair"/>
</dbReference>
<dbReference type="InterPro" id="IPR018247">
    <property type="entry name" value="EF_Hand_1_Ca_BS"/>
</dbReference>